<keyword evidence="2 4" id="KW-0479">Metal-binding</keyword>
<evidence type="ECO:0000256" key="2">
    <source>
        <dbReference type="ARBA" id="ARBA00022723"/>
    </source>
</evidence>
<evidence type="ECO:0000256" key="4">
    <source>
        <dbReference type="PROSITE-ProRule" id="PRU00433"/>
    </source>
</evidence>
<evidence type="ECO:0000256" key="5">
    <source>
        <dbReference type="SAM" id="Phobius"/>
    </source>
</evidence>
<dbReference type="RefSeq" id="WP_183191289.1">
    <property type="nucleotide sequence ID" value="NZ_JACICD010000008.1"/>
</dbReference>
<dbReference type="GO" id="GO:0020037">
    <property type="term" value="F:heme binding"/>
    <property type="evidence" value="ECO:0007669"/>
    <property type="project" value="InterPro"/>
</dbReference>
<name>A0A839ZEE5_9HYPH</name>
<gene>
    <name evidence="7" type="ORF">FHS55_003765</name>
</gene>
<dbReference type="Proteomes" id="UP000533469">
    <property type="component" value="Unassembled WGS sequence"/>
</dbReference>
<dbReference type="EMBL" id="JACICD010000008">
    <property type="protein sequence ID" value="MBB3773134.1"/>
    <property type="molecule type" value="Genomic_DNA"/>
</dbReference>
<feature type="domain" description="Cytochrome c" evidence="6">
    <location>
        <begin position="72"/>
        <end position="204"/>
    </location>
</feature>
<dbReference type="NCBIfam" id="TIGR00781">
    <property type="entry name" value="ccoO"/>
    <property type="match status" value="1"/>
</dbReference>
<evidence type="ECO:0000256" key="3">
    <source>
        <dbReference type="ARBA" id="ARBA00023004"/>
    </source>
</evidence>
<dbReference type="GO" id="GO:0009055">
    <property type="term" value="F:electron transfer activity"/>
    <property type="evidence" value="ECO:0007669"/>
    <property type="project" value="InterPro"/>
</dbReference>
<feature type="transmembrane region" description="Helical" evidence="5">
    <location>
        <begin position="33"/>
        <end position="57"/>
    </location>
</feature>
<keyword evidence="1 4" id="KW-0349">Heme</keyword>
<dbReference type="PROSITE" id="PS51007">
    <property type="entry name" value="CYTC"/>
    <property type="match status" value="1"/>
</dbReference>
<dbReference type="InterPro" id="IPR003468">
    <property type="entry name" value="Cyt_c_oxidase_monohaem-su/FixO"/>
</dbReference>
<sequence length="261" mass="29164">MADSTATNPAPHKPLPHKPSLWARHAFFEKNSIWLLIGILIVVAIGGLVEIVPLFYLKSTIEQVSGVRPWTPLELAGRNIYVREGCYNCHSQMIRPLRDEVERYGHYSLAAESMYDRPFQWGSKRTGPDLSRVGNKYSDEWQRQHLADPRSVVPGSIMPGYPFLAHTPLRYENIGEDLATNALLGVPYSPDMVAGAIADLRLQATPDGDAGELQKRYPGAQVRDFDGNPKVISEADALIAYLQTLGTMVDFKLYDDKANIR</sequence>
<evidence type="ECO:0000313" key="8">
    <source>
        <dbReference type="Proteomes" id="UP000533469"/>
    </source>
</evidence>
<keyword evidence="5" id="KW-0812">Transmembrane</keyword>
<dbReference type="InterPro" id="IPR036909">
    <property type="entry name" value="Cyt_c-like_dom_sf"/>
</dbReference>
<dbReference type="Pfam" id="PF02433">
    <property type="entry name" value="FixO"/>
    <property type="match status" value="1"/>
</dbReference>
<accession>A0A839ZEE5</accession>
<keyword evidence="5" id="KW-1133">Transmembrane helix</keyword>
<comment type="caution">
    <text evidence="7">The sequence shown here is derived from an EMBL/GenBank/DDBJ whole genome shotgun (WGS) entry which is preliminary data.</text>
</comment>
<dbReference type="GO" id="GO:0046872">
    <property type="term" value="F:metal ion binding"/>
    <property type="evidence" value="ECO:0007669"/>
    <property type="project" value="UniProtKB-KW"/>
</dbReference>
<dbReference type="InterPro" id="IPR009056">
    <property type="entry name" value="Cyt_c-like_dom"/>
</dbReference>
<keyword evidence="5" id="KW-0472">Membrane</keyword>
<proteinExistence type="predicted"/>
<keyword evidence="3 4" id="KW-0408">Iron</keyword>
<dbReference type="Gene3D" id="1.10.760.10">
    <property type="entry name" value="Cytochrome c-like domain"/>
    <property type="match status" value="1"/>
</dbReference>
<evidence type="ECO:0000313" key="7">
    <source>
        <dbReference type="EMBL" id="MBB3773134.1"/>
    </source>
</evidence>
<reference evidence="7 8" key="1">
    <citation type="submission" date="2020-08" db="EMBL/GenBank/DDBJ databases">
        <title>Genomic Encyclopedia of Type Strains, Phase IV (KMG-IV): sequencing the most valuable type-strain genomes for metagenomic binning, comparative biology and taxonomic classification.</title>
        <authorList>
            <person name="Goeker M."/>
        </authorList>
    </citation>
    <scope>NUCLEOTIDE SEQUENCE [LARGE SCALE GENOMIC DNA]</scope>
    <source>
        <strain evidence="7 8">DSM 5895</strain>
    </source>
</reference>
<protein>
    <submittedName>
        <fullName evidence="7">Cytochrome c oxidase cbb3-type subunit 2</fullName>
    </submittedName>
</protein>
<evidence type="ECO:0000256" key="1">
    <source>
        <dbReference type="ARBA" id="ARBA00022617"/>
    </source>
</evidence>
<dbReference type="Gene3D" id="6.10.250.2250">
    <property type="match status" value="1"/>
</dbReference>
<dbReference type="AlphaFoldDB" id="A0A839ZEE5"/>
<dbReference type="SUPFAM" id="SSF46626">
    <property type="entry name" value="Cytochrome c"/>
    <property type="match status" value="1"/>
</dbReference>
<evidence type="ECO:0000259" key="6">
    <source>
        <dbReference type="PROSITE" id="PS51007"/>
    </source>
</evidence>
<keyword evidence="8" id="KW-1185">Reference proteome</keyword>
<dbReference type="NCBIfam" id="NF011055">
    <property type="entry name" value="PRK14487.1"/>
    <property type="match status" value="1"/>
</dbReference>
<organism evidence="7 8">
    <name type="scientific">Ancylobacter tetraedralis</name>
    <dbReference type="NCBI Taxonomy" id="217068"/>
    <lineage>
        <taxon>Bacteria</taxon>
        <taxon>Pseudomonadati</taxon>
        <taxon>Pseudomonadota</taxon>
        <taxon>Alphaproteobacteria</taxon>
        <taxon>Hyphomicrobiales</taxon>
        <taxon>Xanthobacteraceae</taxon>
        <taxon>Ancylobacter</taxon>
    </lineage>
</organism>